<proteinExistence type="predicted"/>
<evidence type="ECO:0000256" key="1">
    <source>
        <dbReference type="SAM" id="MobiDB-lite"/>
    </source>
</evidence>
<organism evidence="2 3">
    <name type="scientific">Mycena albidolilacea</name>
    <dbReference type="NCBI Taxonomy" id="1033008"/>
    <lineage>
        <taxon>Eukaryota</taxon>
        <taxon>Fungi</taxon>
        <taxon>Dikarya</taxon>
        <taxon>Basidiomycota</taxon>
        <taxon>Agaricomycotina</taxon>
        <taxon>Agaricomycetes</taxon>
        <taxon>Agaricomycetidae</taxon>
        <taxon>Agaricales</taxon>
        <taxon>Marasmiineae</taxon>
        <taxon>Mycenaceae</taxon>
        <taxon>Mycena</taxon>
    </lineage>
</organism>
<name>A0AAD6ZVC9_9AGAR</name>
<evidence type="ECO:0000313" key="3">
    <source>
        <dbReference type="Proteomes" id="UP001218218"/>
    </source>
</evidence>
<evidence type="ECO:0000313" key="2">
    <source>
        <dbReference type="EMBL" id="KAJ7342373.1"/>
    </source>
</evidence>
<feature type="region of interest" description="Disordered" evidence="1">
    <location>
        <begin position="61"/>
        <end position="80"/>
    </location>
</feature>
<reference evidence="2" key="1">
    <citation type="submission" date="2023-03" db="EMBL/GenBank/DDBJ databases">
        <title>Massive genome expansion in bonnet fungi (Mycena s.s.) driven by repeated elements and novel gene families across ecological guilds.</title>
        <authorList>
            <consortium name="Lawrence Berkeley National Laboratory"/>
            <person name="Harder C.B."/>
            <person name="Miyauchi S."/>
            <person name="Viragh M."/>
            <person name="Kuo A."/>
            <person name="Thoen E."/>
            <person name="Andreopoulos B."/>
            <person name="Lu D."/>
            <person name="Skrede I."/>
            <person name="Drula E."/>
            <person name="Henrissat B."/>
            <person name="Morin E."/>
            <person name="Kohler A."/>
            <person name="Barry K."/>
            <person name="LaButti K."/>
            <person name="Morin E."/>
            <person name="Salamov A."/>
            <person name="Lipzen A."/>
            <person name="Mereny Z."/>
            <person name="Hegedus B."/>
            <person name="Baldrian P."/>
            <person name="Stursova M."/>
            <person name="Weitz H."/>
            <person name="Taylor A."/>
            <person name="Grigoriev I.V."/>
            <person name="Nagy L.G."/>
            <person name="Martin F."/>
            <person name="Kauserud H."/>
        </authorList>
    </citation>
    <scope>NUCLEOTIDE SEQUENCE</scope>
    <source>
        <strain evidence="2">CBHHK002</strain>
    </source>
</reference>
<keyword evidence="3" id="KW-1185">Reference proteome</keyword>
<sequence length="130" mass="15196">MFVKRLQEAPKVSWDTYTFVLFAADIGAWEAEKTAAKEEKRKRLWENPNWQDYNPVLRARLKKSADEDEDSENGSQMLTDNFQVLHQKSTFVEEKECVGSMDMAWEWLRDSGVHWKPAKACDHPNTFNAI</sequence>
<dbReference type="Proteomes" id="UP001218218">
    <property type="component" value="Unassembled WGS sequence"/>
</dbReference>
<accession>A0AAD6ZVC9</accession>
<dbReference type="AlphaFoldDB" id="A0AAD6ZVC9"/>
<dbReference type="EMBL" id="JARIHO010000025">
    <property type="protein sequence ID" value="KAJ7342373.1"/>
    <property type="molecule type" value="Genomic_DNA"/>
</dbReference>
<gene>
    <name evidence="2" type="ORF">DFH08DRAFT_811466</name>
</gene>
<comment type="caution">
    <text evidence="2">The sequence shown here is derived from an EMBL/GenBank/DDBJ whole genome shotgun (WGS) entry which is preliminary data.</text>
</comment>
<protein>
    <submittedName>
        <fullName evidence="2">Uncharacterized protein</fullName>
    </submittedName>
</protein>